<proteinExistence type="predicted"/>
<dbReference type="AlphaFoldDB" id="A0A2U8VME8"/>
<reference evidence="3 4" key="1">
    <citation type="submission" date="2018-05" db="EMBL/GenBank/DDBJ databases">
        <title>Complete Genome Sequence of Methylobacterium sp. 17Sr1-43.</title>
        <authorList>
            <person name="Srinivasan S."/>
        </authorList>
    </citation>
    <scope>NUCLEOTIDE SEQUENCE [LARGE SCALE GENOMIC DNA]</scope>
    <source>
        <strain evidence="3 4">17Sr1-43</strain>
    </source>
</reference>
<keyword evidence="4" id="KW-1185">Reference proteome</keyword>
<organism evidence="3 4">
    <name type="scientific">Methylobacterium radiodurans</name>
    <dbReference type="NCBI Taxonomy" id="2202828"/>
    <lineage>
        <taxon>Bacteria</taxon>
        <taxon>Pseudomonadati</taxon>
        <taxon>Pseudomonadota</taxon>
        <taxon>Alphaproteobacteria</taxon>
        <taxon>Hyphomicrobiales</taxon>
        <taxon>Methylobacteriaceae</taxon>
        <taxon>Methylobacterium</taxon>
    </lineage>
</organism>
<feature type="transmembrane region" description="Helical" evidence="1">
    <location>
        <begin position="85"/>
        <end position="106"/>
    </location>
</feature>
<feature type="transmembrane region" description="Helical" evidence="1">
    <location>
        <begin position="112"/>
        <end position="131"/>
    </location>
</feature>
<dbReference type="Pfam" id="PF07331">
    <property type="entry name" value="TctB"/>
    <property type="match status" value="1"/>
</dbReference>
<sequence length="220" mass="22398">MSDPVGGSGGRGLVRGPQSFVAGLGLIGLGLFAIWAGSDLSRGTLGAIGPGLMPYWLAIGVMACGAALCAAGFLQDGAPLQSMPLRGPVVIILAILIFAVTIRPFAFGSVTTPGLGLAVAGPLAVLVAGYASHEARFTELLILGLLLTAGCMLLFGDLLNLPIPMLPTALIQALAGTLPSRTLLRIAAGFLALVGLVLLLLNRRSAKREPIDVAQHSLTT</sequence>
<gene>
    <name evidence="3" type="ORF">DK427_01370</name>
</gene>
<evidence type="ECO:0000313" key="3">
    <source>
        <dbReference type="EMBL" id="AWN34556.1"/>
    </source>
</evidence>
<feature type="domain" description="DUF1468" evidence="2">
    <location>
        <begin position="21"/>
        <end position="164"/>
    </location>
</feature>
<evidence type="ECO:0000259" key="2">
    <source>
        <dbReference type="Pfam" id="PF07331"/>
    </source>
</evidence>
<dbReference type="InterPro" id="IPR009936">
    <property type="entry name" value="DUF1468"/>
</dbReference>
<dbReference type="KEGG" id="meti:DK427_01370"/>
<feature type="transmembrane region" description="Helical" evidence="1">
    <location>
        <begin position="140"/>
        <end position="163"/>
    </location>
</feature>
<name>A0A2U8VME8_9HYPH</name>
<feature type="transmembrane region" description="Helical" evidence="1">
    <location>
        <begin position="20"/>
        <end position="38"/>
    </location>
</feature>
<dbReference type="Proteomes" id="UP000246058">
    <property type="component" value="Chromosome"/>
</dbReference>
<feature type="transmembrane region" description="Helical" evidence="1">
    <location>
        <begin position="183"/>
        <end position="201"/>
    </location>
</feature>
<dbReference type="RefSeq" id="WP_109949696.1">
    <property type="nucleotide sequence ID" value="NZ_CP029551.1"/>
</dbReference>
<keyword evidence="1" id="KW-0472">Membrane</keyword>
<evidence type="ECO:0000256" key="1">
    <source>
        <dbReference type="SAM" id="Phobius"/>
    </source>
</evidence>
<keyword evidence="1" id="KW-1133">Transmembrane helix</keyword>
<feature type="transmembrane region" description="Helical" evidence="1">
    <location>
        <begin position="53"/>
        <end position="73"/>
    </location>
</feature>
<evidence type="ECO:0000313" key="4">
    <source>
        <dbReference type="Proteomes" id="UP000246058"/>
    </source>
</evidence>
<protein>
    <submittedName>
        <fullName evidence="3">Tripartite tricarboxylate transporter TctB family protein</fullName>
    </submittedName>
</protein>
<dbReference type="EMBL" id="CP029551">
    <property type="protein sequence ID" value="AWN34556.1"/>
    <property type="molecule type" value="Genomic_DNA"/>
</dbReference>
<dbReference type="OrthoDB" id="7914375at2"/>
<accession>A0A2U8VME8</accession>
<keyword evidence="1" id="KW-0812">Transmembrane</keyword>